<sequence>MVKWQTEDSNIYLPLWEGSSRNSSHLYGFVLTDDMPHRLIQAELSDLVRDLDFSQEKAEVLGQNKSSRIFFYLMSRYTKYCCFLCMWNSRDRSSHYIKEPLMYPKDVLPPPLRYKLGLMKNFVKGMNKEGQVFRKMQGIKSKCMRIKEGTFSNLDNLVFKWLLNARGRNVAVSAILKTKSRELAEKINISGFQASDSWFDCRKNRYNVSFKMVPQEVLTVLSQSTANVHLFGSSHLLPNRCMQPYKSLNLQSETCIGGKHSKICLTEMVAAGAVGDKIPMFVIGKSKSSCCLKGIKHLPCRYRNQNKSWMDGVLFEEWIREMDTKFTKEKKEAFIIDNCLPHLTIDKLKSIKLIFLTTEYHI</sequence>
<dbReference type="RefSeq" id="XP_065654559.1">
    <property type="nucleotide sequence ID" value="XM_065798487.1"/>
</dbReference>
<dbReference type="GeneID" id="136081189"/>
<feature type="domain" description="HTH CENPB-type" evidence="2">
    <location>
        <begin position="142"/>
        <end position="212"/>
    </location>
</feature>
<dbReference type="InterPro" id="IPR009057">
    <property type="entry name" value="Homeodomain-like_sf"/>
</dbReference>
<keyword evidence="3" id="KW-1185">Reference proteome</keyword>
<accession>A0ABM4BZ75</accession>
<reference evidence="4" key="1">
    <citation type="submission" date="2025-08" db="UniProtKB">
        <authorList>
            <consortium name="RefSeq"/>
        </authorList>
    </citation>
    <scope>IDENTIFICATION</scope>
</reference>
<dbReference type="PANTHER" id="PTHR19303">
    <property type="entry name" value="TRANSPOSON"/>
    <property type="match status" value="1"/>
</dbReference>
<proteinExistence type="predicted"/>
<name>A0ABM4BZ75_HYDVU</name>
<dbReference type="InterPro" id="IPR004875">
    <property type="entry name" value="DDE_SF_endonuclease_dom"/>
</dbReference>
<organism evidence="3 4">
    <name type="scientific">Hydra vulgaris</name>
    <name type="common">Hydra</name>
    <name type="synonym">Hydra attenuata</name>
    <dbReference type="NCBI Taxonomy" id="6087"/>
    <lineage>
        <taxon>Eukaryota</taxon>
        <taxon>Metazoa</taxon>
        <taxon>Cnidaria</taxon>
        <taxon>Hydrozoa</taxon>
        <taxon>Hydroidolina</taxon>
        <taxon>Anthoathecata</taxon>
        <taxon>Aplanulata</taxon>
        <taxon>Hydridae</taxon>
        <taxon>Hydra</taxon>
    </lineage>
</organism>
<dbReference type="PANTHER" id="PTHR19303:SF73">
    <property type="entry name" value="PROTEIN PDC2"/>
    <property type="match status" value="1"/>
</dbReference>
<evidence type="ECO:0000259" key="2">
    <source>
        <dbReference type="PROSITE" id="PS51253"/>
    </source>
</evidence>
<dbReference type="Pfam" id="PF03184">
    <property type="entry name" value="DDE_1"/>
    <property type="match status" value="1"/>
</dbReference>
<evidence type="ECO:0000256" key="1">
    <source>
        <dbReference type="ARBA" id="ARBA00023125"/>
    </source>
</evidence>
<protein>
    <submittedName>
        <fullName evidence="4">Tigger transposable element-derived protein 4-like</fullName>
    </submittedName>
</protein>
<dbReference type="Proteomes" id="UP001652625">
    <property type="component" value="Chromosome 06"/>
</dbReference>
<dbReference type="InterPro" id="IPR006600">
    <property type="entry name" value="HTH_CenpB_DNA-bd_dom"/>
</dbReference>
<evidence type="ECO:0000313" key="3">
    <source>
        <dbReference type="Proteomes" id="UP001652625"/>
    </source>
</evidence>
<dbReference type="Gene3D" id="1.10.10.60">
    <property type="entry name" value="Homeodomain-like"/>
    <property type="match status" value="1"/>
</dbReference>
<gene>
    <name evidence="4" type="primary">LOC136081189</name>
</gene>
<dbReference type="PROSITE" id="PS51253">
    <property type="entry name" value="HTH_CENPB"/>
    <property type="match status" value="1"/>
</dbReference>
<dbReference type="InterPro" id="IPR050863">
    <property type="entry name" value="CenT-Element_Derived"/>
</dbReference>
<dbReference type="SUPFAM" id="SSF46689">
    <property type="entry name" value="Homeodomain-like"/>
    <property type="match status" value="1"/>
</dbReference>
<keyword evidence="1" id="KW-0238">DNA-binding</keyword>
<evidence type="ECO:0000313" key="4">
    <source>
        <dbReference type="RefSeq" id="XP_065654559.1"/>
    </source>
</evidence>